<dbReference type="Gene3D" id="1.25.40.20">
    <property type="entry name" value="Ankyrin repeat-containing domain"/>
    <property type="match status" value="3"/>
</dbReference>
<gene>
    <name evidence="5" type="primary">ANKHD1_0</name>
    <name evidence="5" type="ORF">LARI1_G009108</name>
</gene>
<dbReference type="OrthoDB" id="194358at2759"/>
<evidence type="ECO:0000256" key="4">
    <source>
        <dbReference type="SAM" id="MobiDB-lite"/>
    </source>
</evidence>
<feature type="compositionally biased region" description="Low complexity" evidence="4">
    <location>
        <begin position="464"/>
        <end position="495"/>
    </location>
</feature>
<evidence type="ECO:0000313" key="5">
    <source>
        <dbReference type="EMBL" id="TVY14513.1"/>
    </source>
</evidence>
<evidence type="ECO:0000256" key="1">
    <source>
        <dbReference type="ARBA" id="ARBA00022737"/>
    </source>
</evidence>
<name>A0A8T9B814_9HELO</name>
<sequence length="1183" mass="129135">MLEPSHGNAQTSVMVNVMTAQPILLPKGSEDEEFSFFEALFFESKEHVLISGQGLGLPDSPTLTPAKKPLVPAKDKDIHKAPPPKDLGTGTAPRHNLPRQQKQNTPRQKPHPQKPPPQKPPPKNTSSTSKTNNNTGLVKTVPPSALSPTTALPAPPAPTPTPKPTKTEPPLTPKPKPTPTKTEPTTTAKLTKPEPTATPVPMATSSKAGLKAQTQCLEVCHKTTSFIDRISVHILECLTAGKQLPDGFETLAHDFLDICQILFSIEVGLGEYNRTGQRFPPELITELCLKFRVTQTDFQMLDQMLGKTLGHSSGMKRAWGKMFGDQDIKKLTAALGKTRESLRMSSLVFQWSLGSEKVEREMGIGYTGLAAALDRMDHNAGHAPNGNASNRNVRSAGNNAIQHQLPAAAPSEGAGDQNVFQEQHQFNQHPQQSEQHQFHQHPQQSEQHQFHQHPQQSEHHQFHQHPQQSQQSHQSQQSQQQPQQQPQQQSQQLQQVPSWTNRSSSIQYKDLPGRPGPNYGNDSRAPSSPGPITTSTTGSGNEWHYSGMNDTLDRTSAMDDSRSTMTGITESDTFLEDISHLDIGPGKAVRHKVDPANMPRIYSRNSTDSDTSNLKATLMSAIRNKNHKIVEQLLNRGVSPNTGPHVNALKEAVLAHDEEIVRLLLIYGADPNDPGRDGVTPLFAAVDKSFLAGATMLLKYGADPDLVAGPDLESPLAAAVIANMVGMSHLLLTYNGDASTITATGNTLPISAIKKKTPRKFIDCLLDYGADPNAKSREGVTALFEAIQVGRADIVTSLLEHGADANLPGPKHMLWPATHQAPCLQVLLAHGADPKKAPGIMELAVSFNNIESVRLLLKAGVNPDTKKDGIYTPLCTAIRDDRADILRLLLSNGADPSVMASEYPTFKCITHKRLHFLPILVEAGADLHNPKGIVETAVSFKNMEALNWLLDQGLNPNDKNAKGMTPLTTAIREGRYDMVDLLLLRGADAHTRGQDWPICMAVRNPLILKRLLSEVAEPRAFKGVMEMAVSANQLDSIKLLLAAGISVEDKNGGVFSPLTTALREDRREIVAYLLTEGGADVNAPGEHLPIVKALRRYHGEDTEMMELLLDHGADPNKMYRGWNAIMQAVENGDPDVLDILSKKAGFDLDVQDEMGKTVVEMAASRGWSEAVQILKDGDIRLRE</sequence>
<dbReference type="SUPFAM" id="SSF48403">
    <property type="entry name" value="Ankyrin repeat"/>
    <property type="match status" value="2"/>
</dbReference>
<dbReference type="AlphaFoldDB" id="A0A8T9B814"/>
<protein>
    <submittedName>
        <fullName evidence="5">Ankyrin repeat and KH domain-containing protein</fullName>
    </submittedName>
</protein>
<dbReference type="PRINTS" id="PR01217">
    <property type="entry name" value="PRICHEXTENSN"/>
</dbReference>
<feature type="repeat" description="ANK" evidence="3">
    <location>
        <begin position="778"/>
        <end position="810"/>
    </location>
</feature>
<feature type="compositionally biased region" description="Pro residues" evidence="4">
    <location>
        <begin position="113"/>
        <end position="123"/>
    </location>
</feature>
<dbReference type="Pfam" id="PF13637">
    <property type="entry name" value="Ank_4"/>
    <property type="match status" value="1"/>
</dbReference>
<proteinExistence type="predicted"/>
<keyword evidence="1" id="KW-0677">Repeat</keyword>
<feature type="compositionally biased region" description="Low complexity" evidence="4">
    <location>
        <begin position="124"/>
        <end position="135"/>
    </location>
</feature>
<keyword evidence="6" id="KW-1185">Reference proteome</keyword>
<comment type="caution">
    <text evidence="5">The sequence shown here is derived from an EMBL/GenBank/DDBJ whole genome shotgun (WGS) entry which is preliminary data.</text>
</comment>
<dbReference type="SMART" id="SM00248">
    <property type="entry name" value="ANK"/>
    <property type="match status" value="14"/>
</dbReference>
<feature type="repeat" description="ANK" evidence="3">
    <location>
        <begin position="869"/>
        <end position="901"/>
    </location>
</feature>
<dbReference type="PANTHER" id="PTHR24198">
    <property type="entry name" value="ANKYRIN REPEAT AND PROTEIN KINASE DOMAIN-CONTAINING PROTEIN"/>
    <property type="match status" value="1"/>
</dbReference>
<evidence type="ECO:0000313" key="6">
    <source>
        <dbReference type="Proteomes" id="UP000469559"/>
    </source>
</evidence>
<dbReference type="PROSITE" id="PS50297">
    <property type="entry name" value="ANK_REP_REGION"/>
    <property type="match status" value="2"/>
</dbReference>
<evidence type="ECO:0000256" key="2">
    <source>
        <dbReference type="ARBA" id="ARBA00023043"/>
    </source>
</evidence>
<dbReference type="PROSITE" id="PS50088">
    <property type="entry name" value="ANK_REPEAT"/>
    <property type="match status" value="3"/>
</dbReference>
<dbReference type="Proteomes" id="UP000469559">
    <property type="component" value="Unassembled WGS sequence"/>
</dbReference>
<dbReference type="PANTHER" id="PTHR24198:SF165">
    <property type="entry name" value="ANKYRIN REPEAT-CONTAINING PROTEIN-RELATED"/>
    <property type="match status" value="1"/>
</dbReference>
<dbReference type="EMBL" id="QGMF01000671">
    <property type="protein sequence ID" value="TVY14513.1"/>
    <property type="molecule type" value="Genomic_DNA"/>
</dbReference>
<dbReference type="InterPro" id="IPR036770">
    <property type="entry name" value="Ankyrin_rpt-contain_sf"/>
</dbReference>
<keyword evidence="2 3" id="KW-0040">ANK repeat</keyword>
<reference evidence="5 6" key="1">
    <citation type="submission" date="2018-05" db="EMBL/GenBank/DDBJ databases">
        <title>Whole genome sequencing for identification of molecular markers to develop diagnostic detection tools for the regulated plant pathogen Lachnellula willkommii.</title>
        <authorList>
            <person name="Giroux E."/>
            <person name="Bilodeau G."/>
        </authorList>
    </citation>
    <scope>NUCLEOTIDE SEQUENCE [LARGE SCALE GENOMIC DNA]</scope>
    <source>
        <strain evidence="5 6">CBS 203.66</strain>
    </source>
</reference>
<dbReference type="InterPro" id="IPR002110">
    <property type="entry name" value="Ankyrin_rpt"/>
</dbReference>
<feature type="compositionally biased region" description="Low complexity" evidence="4">
    <location>
        <begin position="424"/>
        <end position="455"/>
    </location>
</feature>
<feature type="repeat" description="ANK" evidence="3">
    <location>
        <begin position="962"/>
        <end position="994"/>
    </location>
</feature>
<feature type="compositionally biased region" description="Low complexity" evidence="4">
    <location>
        <begin position="142"/>
        <end position="152"/>
    </location>
</feature>
<feature type="compositionally biased region" description="Pro residues" evidence="4">
    <location>
        <begin position="153"/>
        <end position="163"/>
    </location>
</feature>
<feature type="region of interest" description="Disordered" evidence="4">
    <location>
        <begin position="424"/>
        <end position="550"/>
    </location>
</feature>
<evidence type="ECO:0000256" key="3">
    <source>
        <dbReference type="PROSITE-ProRule" id="PRU00023"/>
    </source>
</evidence>
<dbReference type="Pfam" id="PF12796">
    <property type="entry name" value="Ank_2"/>
    <property type="match status" value="4"/>
</dbReference>
<feature type="region of interest" description="Disordered" evidence="4">
    <location>
        <begin position="52"/>
        <end position="202"/>
    </location>
</feature>
<organism evidence="5 6">
    <name type="scientific">Lachnellula arida</name>
    <dbReference type="NCBI Taxonomy" id="1316785"/>
    <lineage>
        <taxon>Eukaryota</taxon>
        <taxon>Fungi</taxon>
        <taxon>Dikarya</taxon>
        <taxon>Ascomycota</taxon>
        <taxon>Pezizomycotina</taxon>
        <taxon>Leotiomycetes</taxon>
        <taxon>Helotiales</taxon>
        <taxon>Lachnaceae</taxon>
        <taxon>Lachnellula</taxon>
    </lineage>
</organism>
<feature type="compositionally biased region" description="Low complexity" evidence="4">
    <location>
        <begin position="526"/>
        <end position="540"/>
    </location>
</feature>
<accession>A0A8T9B814</accession>
<feature type="compositionally biased region" description="Low complexity" evidence="4">
    <location>
        <begin position="179"/>
        <end position="199"/>
    </location>
</feature>
<feature type="compositionally biased region" description="Polar residues" evidence="4">
    <location>
        <begin position="496"/>
        <end position="507"/>
    </location>
</feature>